<dbReference type="Proteomes" id="UP001066276">
    <property type="component" value="Chromosome 3_1"/>
</dbReference>
<reference evidence="1" key="1">
    <citation type="journal article" date="2022" name="bioRxiv">
        <title>Sequencing and chromosome-scale assembly of the giantPleurodeles waltlgenome.</title>
        <authorList>
            <person name="Brown T."/>
            <person name="Elewa A."/>
            <person name="Iarovenko S."/>
            <person name="Subramanian E."/>
            <person name="Araus A.J."/>
            <person name="Petzold A."/>
            <person name="Susuki M."/>
            <person name="Suzuki K.-i.T."/>
            <person name="Hayashi T."/>
            <person name="Toyoda A."/>
            <person name="Oliveira C."/>
            <person name="Osipova E."/>
            <person name="Leigh N.D."/>
            <person name="Simon A."/>
            <person name="Yun M.H."/>
        </authorList>
    </citation>
    <scope>NUCLEOTIDE SEQUENCE</scope>
    <source>
        <strain evidence="1">20211129_DDA</strain>
        <tissue evidence="1">Liver</tissue>
    </source>
</reference>
<organism evidence="1 2">
    <name type="scientific">Pleurodeles waltl</name>
    <name type="common">Iberian ribbed newt</name>
    <dbReference type="NCBI Taxonomy" id="8319"/>
    <lineage>
        <taxon>Eukaryota</taxon>
        <taxon>Metazoa</taxon>
        <taxon>Chordata</taxon>
        <taxon>Craniata</taxon>
        <taxon>Vertebrata</taxon>
        <taxon>Euteleostomi</taxon>
        <taxon>Amphibia</taxon>
        <taxon>Batrachia</taxon>
        <taxon>Caudata</taxon>
        <taxon>Salamandroidea</taxon>
        <taxon>Salamandridae</taxon>
        <taxon>Pleurodelinae</taxon>
        <taxon>Pleurodeles</taxon>
    </lineage>
</organism>
<comment type="caution">
    <text evidence="1">The sequence shown here is derived from an EMBL/GenBank/DDBJ whole genome shotgun (WGS) entry which is preliminary data.</text>
</comment>
<name>A0AAV7UQI2_PLEWA</name>
<protein>
    <submittedName>
        <fullName evidence="1">Uncharacterized protein</fullName>
    </submittedName>
</protein>
<proteinExistence type="predicted"/>
<keyword evidence="2" id="KW-1185">Reference proteome</keyword>
<dbReference type="EMBL" id="JANPWB010000005">
    <property type="protein sequence ID" value="KAJ1189872.1"/>
    <property type="molecule type" value="Genomic_DNA"/>
</dbReference>
<accession>A0AAV7UQI2</accession>
<evidence type="ECO:0000313" key="1">
    <source>
        <dbReference type="EMBL" id="KAJ1189872.1"/>
    </source>
</evidence>
<dbReference type="AlphaFoldDB" id="A0AAV7UQI2"/>
<gene>
    <name evidence="1" type="ORF">NDU88_006614</name>
</gene>
<evidence type="ECO:0000313" key="2">
    <source>
        <dbReference type="Proteomes" id="UP001066276"/>
    </source>
</evidence>
<sequence>MRGENRIPIPCSCPCRSVENNLWPEKGGAAGTTARESDRSTCCNPIRLHRREARRNRGKMEELRLLLSFIYKLGRRYIYNIVLVITPGTARKMD</sequence>